<sequence length="248" mass="26037">MTPADPALSRESADQGAALSRESAAPGAALSRANAALPEVTVEGAEVAPGVWVASADRADLGDQPAHPDDLAEARTRPAWHRPEFLAGRRLLRRLLRRVRPELAALPVRADPAGKPRLAGAPDAALPGITVSHDGDRVAAAVCAHGEVGVDVQLPPDRLTDSAVRRCLGAHAPAVAALPRARRAKEFAWVWTVQEACVKAAGTGLGGRPWSIDVPPGALSGRWGGFTWLSLRTRSPVPLSCAFHPPPW</sequence>
<keyword evidence="1 4" id="KW-0808">Transferase</keyword>
<keyword evidence="5" id="KW-1185">Reference proteome</keyword>
<gene>
    <name evidence="4" type="ORF">H4696_002546</name>
</gene>
<dbReference type="RefSeq" id="WP_225955665.1">
    <property type="nucleotide sequence ID" value="NZ_JADBEG010000001.1"/>
</dbReference>
<dbReference type="InterPro" id="IPR037143">
    <property type="entry name" value="4-PPantetheinyl_Trfase_dom_sf"/>
</dbReference>
<dbReference type="GO" id="GO:0016740">
    <property type="term" value="F:transferase activity"/>
    <property type="evidence" value="ECO:0007669"/>
    <property type="project" value="UniProtKB-KW"/>
</dbReference>
<comment type="caution">
    <text evidence="4">The sequence shown here is derived from an EMBL/GenBank/DDBJ whole genome shotgun (WGS) entry which is preliminary data.</text>
</comment>
<dbReference type="Pfam" id="PF01648">
    <property type="entry name" value="ACPS"/>
    <property type="match status" value="1"/>
</dbReference>
<organism evidence="4 5">
    <name type="scientific">Amycolatopsis lexingtonensis</name>
    <dbReference type="NCBI Taxonomy" id="218822"/>
    <lineage>
        <taxon>Bacteria</taxon>
        <taxon>Bacillati</taxon>
        <taxon>Actinomycetota</taxon>
        <taxon>Actinomycetes</taxon>
        <taxon>Pseudonocardiales</taxon>
        <taxon>Pseudonocardiaceae</taxon>
        <taxon>Amycolatopsis</taxon>
    </lineage>
</organism>
<evidence type="ECO:0000313" key="4">
    <source>
        <dbReference type="EMBL" id="MBE1495446.1"/>
    </source>
</evidence>
<dbReference type="Proteomes" id="UP000631670">
    <property type="component" value="Unassembled WGS sequence"/>
</dbReference>
<feature type="region of interest" description="Disordered" evidence="2">
    <location>
        <begin position="1"/>
        <end position="30"/>
    </location>
</feature>
<name>A0ABR9HWY6_9PSEU</name>
<dbReference type="EC" id="2.7.8.-" evidence="4"/>
<proteinExistence type="predicted"/>
<reference evidence="4 5" key="1">
    <citation type="submission" date="2020-10" db="EMBL/GenBank/DDBJ databases">
        <title>Sequencing the genomes of 1000 actinobacteria strains.</title>
        <authorList>
            <person name="Klenk H.-P."/>
        </authorList>
    </citation>
    <scope>NUCLEOTIDE SEQUENCE [LARGE SCALE GENOMIC DNA]</scope>
    <source>
        <strain evidence="4 5">DSM 44653</strain>
    </source>
</reference>
<evidence type="ECO:0000313" key="5">
    <source>
        <dbReference type="Proteomes" id="UP000631670"/>
    </source>
</evidence>
<feature type="domain" description="4'-phosphopantetheinyl transferase" evidence="3">
    <location>
        <begin position="148"/>
        <end position="207"/>
    </location>
</feature>
<accession>A0ABR9HWY6</accession>
<dbReference type="Gene3D" id="3.90.470.20">
    <property type="entry name" value="4'-phosphopantetheinyl transferase domain"/>
    <property type="match status" value="1"/>
</dbReference>
<evidence type="ECO:0000259" key="3">
    <source>
        <dbReference type="Pfam" id="PF01648"/>
    </source>
</evidence>
<dbReference type="SUPFAM" id="SSF56214">
    <property type="entry name" value="4'-phosphopantetheinyl transferase"/>
    <property type="match status" value="2"/>
</dbReference>
<evidence type="ECO:0000256" key="1">
    <source>
        <dbReference type="ARBA" id="ARBA00022679"/>
    </source>
</evidence>
<dbReference type="EMBL" id="JADBEG010000001">
    <property type="protein sequence ID" value="MBE1495446.1"/>
    <property type="molecule type" value="Genomic_DNA"/>
</dbReference>
<protein>
    <submittedName>
        <fullName evidence="4">4'-phosphopantetheinyl transferase</fullName>
        <ecNumber evidence="4">2.7.8.-</ecNumber>
    </submittedName>
</protein>
<dbReference type="InterPro" id="IPR008278">
    <property type="entry name" value="4-PPantetheinyl_Trfase_dom"/>
</dbReference>
<evidence type="ECO:0000256" key="2">
    <source>
        <dbReference type="SAM" id="MobiDB-lite"/>
    </source>
</evidence>